<evidence type="ECO:0000313" key="2">
    <source>
        <dbReference type="RefSeq" id="XP_033175390.1"/>
    </source>
</evidence>
<gene>
    <name evidence="2 3" type="primary">LOC105680424</name>
</gene>
<protein>
    <submittedName>
        <fullName evidence="2 3">Uncharacterized protein LOC105680424 isoform X1</fullName>
    </submittedName>
</protein>
<dbReference type="GeneID" id="105680424"/>
<dbReference type="RefSeq" id="XP_033175390.1">
    <property type="nucleotide sequence ID" value="XM_033319499.1"/>
</dbReference>
<dbReference type="Proteomes" id="UP000515180">
    <property type="component" value="Unplaced"/>
</dbReference>
<evidence type="ECO:0000313" key="1">
    <source>
        <dbReference type="Proteomes" id="UP000515180"/>
    </source>
</evidence>
<sequence length="361" mass="42587">MHVGMYICIVSEFKIFIYKKNTNDDDTHVISLIVKKFPAPTNFIYLLRTYYCTFYTKRKKRILQDNKYIKKEIKRLKDQLTEHQIGYIREEIVSTAIANVLEKYYFKKKLFQFNSECARVVWLRLFNWIFLRLDPYWRQDTTGKAIHLIVDIEPQPSSVDSWIFGKVSQISIQKSIPTLTCIPLLTSITATKPLNRITQKQQTKLRYINKEKLKQKNKEGTMISSEIKKSCEVVNERKKSNGYSKDDSYLSMPKQHTIDSTERIYDQPNNFKEKNKTDLLVKISKQNGNNNDDSKQENITNIRQLSKNLKQNKIKLLPWGKETAAKIPLQRSLERIEILCTILPDHSDYLETNTLNVKRMK</sequence>
<proteinExistence type="predicted"/>
<dbReference type="AlphaFoldDB" id="A0A6P8LNV8"/>
<accession>A0A6P8LNV8</accession>
<name>A0A6P8LNV8_BOMIM</name>
<organism evidence="1 3">
    <name type="scientific">Bombus impatiens</name>
    <name type="common">Bumblebee</name>
    <dbReference type="NCBI Taxonomy" id="132113"/>
    <lineage>
        <taxon>Eukaryota</taxon>
        <taxon>Metazoa</taxon>
        <taxon>Ecdysozoa</taxon>
        <taxon>Arthropoda</taxon>
        <taxon>Hexapoda</taxon>
        <taxon>Insecta</taxon>
        <taxon>Pterygota</taxon>
        <taxon>Neoptera</taxon>
        <taxon>Endopterygota</taxon>
        <taxon>Hymenoptera</taxon>
        <taxon>Apocrita</taxon>
        <taxon>Aculeata</taxon>
        <taxon>Apoidea</taxon>
        <taxon>Anthophila</taxon>
        <taxon>Apidae</taxon>
        <taxon>Bombus</taxon>
        <taxon>Pyrobombus</taxon>
    </lineage>
</organism>
<dbReference type="OrthoDB" id="7608083at2759"/>
<evidence type="ECO:0000313" key="3">
    <source>
        <dbReference type="RefSeq" id="XP_033175391.1"/>
    </source>
</evidence>
<keyword evidence="1" id="KW-1185">Reference proteome</keyword>
<reference evidence="2 3" key="1">
    <citation type="submission" date="2025-04" db="UniProtKB">
        <authorList>
            <consortium name="RefSeq"/>
        </authorList>
    </citation>
    <scope>IDENTIFICATION</scope>
</reference>
<dbReference type="RefSeq" id="XP_033175391.1">
    <property type="nucleotide sequence ID" value="XM_033319500.1"/>
</dbReference>